<reference evidence="3 4" key="1">
    <citation type="submission" date="2007-08" db="EMBL/GenBank/DDBJ databases">
        <title>Complete sequence of Shewanella sediminis HAW-EB3.</title>
        <authorList>
            <consortium name="US DOE Joint Genome Institute"/>
            <person name="Copeland A."/>
            <person name="Lucas S."/>
            <person name="Lapidus A."/>
            <person name="Barry K."/>
            <person name="Glavina del Rio T."/>
            <person name="Dalin E."/>
            <person name="Tice H."/>
            <person name="Pitluck S."/>
            <person name="Chertkov O."/>
            <person name="Brettin T."/>
            <person name="Bruce D."/>
            <person name="Detter J.C."/>
            <person name="Han C."/>
            <person name="Schmutz J."/>
            <person name="Larimer F."/>
            <person name="Land M."/>
            <person name="Hauser L."/>
            <person name="Kyrpides N."/>
            <person name="Kim E."/>
            <person name="Zhao J.-S."/>
            <person name="Richardson P."/>
        </authorList>
    </citation>
    <scope>NUCLEOTIDE SEQUENCE [LARGE SCALE GENOMIC DNA]</scope>
    <source>
        <strain evidence="3 4">HAW-EB3</strain>
    </source>
</reference>
<dbReference type="AlphaFoldDB" id="A8FPD1"/>
<dbReference type="OrthoDB" id="5293867at2"/>
<gene>
    <name evidence="3" type="ordered locus">Ssed_0091</name>
</gene>
<keyword evidence="1" id="KW-1133">Transmembrane helix</keyword>
<evidence type="ECO:0000313" key="4">
    <source>
        <dbReference type="Proteomes" id="UP000002015"/>
    </source>
</evidence>
<dbReference type="Pfam" id="PF10675">
    <property type="entry name" value="DUF2489"/>
    <property type="match status" value="1"/>
</dbReference>
<keyword evidence="1" id="KW-0472">Membrane</keyword>
<dbReference type="InterPro" id="IPR019617">
    <property type="entry name" value="DUF2489"/>
</dbReference>
<name>A8FPD1_SHESH</name>
<dbReference type="RefSeq" id="WP_012004230.1">
    <property type="nucleotide sequence ID" value="NC_009831.1"/>
</dbReference>
<dbReference type="KEGG" id="sse:Ssed_0091"/>
<keyword evidence="4" id="KW-1185">Reference proteome</keyword>
<dbReference type="STRING" id="425104.Ssed_0091"/>
<proteinExistence type="predicted"/>
<feature type="domain" description="DUF2489" evidence="2">
    <location>
        <begin position="14"/>
        <end position="146"/>
    </location>
</feature>
<dbReference type="eggNOG" id="ENOG50332QM">
    <property type="taxonomic scope" value="Bacteria"/>
</dbReference>
<feature type="transmembrane region" description="Helical" evidence="1">
    <location>
        <begin position="6"/>
        <end position="27"/>
    </location>
</feature>
<organism evidence="3 4">
    <name type="scientific">Shewanella sediminis (strain HAW-EB3)</name>
    <dbReference type="NCBI Taxonomy" id="425104"/>
    <lineage>
        <taxon>Bacteria</taxon>
        <taxon>Pseudomonadati</taxon>
        <taxon>Pseudomonadota</taxon>
        <taxon>Gammaproteobacteria</taxon>
        <taxon>Alteromonadales</taxon>
        <taxon>Shewanellaceae</taxon>
        <taxon>Shewanella</taxon>
    </lineage>
</organism>
<dbReference type="HOGENOM" id="CLU_136762_0_0_6"/>
<evidence type="ECO:0000313" key="3">
    <source>
        <dbReference type="EMBL" id="ABV34704.1"/>
    </source>
</evidence>
<dbReference type="EMBL" id="CP000821">
    <property type="protein sequence ID" value="ABV34704.1"/>
    <property type="molecule type" value="Genomic_DNA"/>
</dbReference>
<protein>
    <recommendedName>
        <fullName evidence="2">DUF2489 domain-containing protein</fullName>
    </recommendedName>
</protein>
<accession>A8FPD1</accession>
<evidence type="ECO:0000259" key="2">
    <source>
        <dbReference type="Pfam" id="PF10675"/>
    </source>
</evidence>
<keyword evidence="1" id="KW-0812">Transmembrane</keyword>
<evidence type="ECO:0000256" key="1">
    <source>
        <dbReference type="SAM" id="Phobius"/>
    </source>
</evidence>
<sequence length="159" mass="18452" precursor="true">MTTALLILGFIIVMTLAAYATALLLKLRKQTAQRLKRQQELDEINRARVDEHLDSIRYIATAMLEERCELSEGVMRIAKLFGILSMSEQVAPQFPAIFKHFEIIEEHPIMAERKQLEKKQRMKLDFARMRSEAELETAILEEAKQLVTYSQTEIPTHLH</sequence>
<dbReference type="Proteomes" id="UP000002015">
    <property type="component" value="Chromosome"/>
</dbReference>